<dbReference type="PANTHER" id="PTHR17598:SF13">
    <property type="entry name" value="DNA POLYMERASE DELTA SUBUNIT 3"/>
    <property type="match status" value="1"/>
</dbReference>
<feature type="compositionally biased region" description="Polar residues" evidence="1">
    <location>
        <begin position="138"/>
        <end position="166"/>
    </location>
</feature>
<dbReference type="GO" id="GO:0006260">
    <property type="term" value="P:DNA replication"/>
    <property type="evidence" value="ECO:0007669"/>
    <property type="project" value="InterPro"/>
</dbReference>
<dbReference type="PANTHER" id="PTHR17598">
    <property type="entry name" value="DNA POLYMERASE DELTA SUBUNIT 3"/>
    <property type="match status" value="1"/>
</dbReference>
<name>A0A3L6EP12_MAIZE</name>
<feature type="region of interest" description="Disordered" evidence="1">
    <location>
        <begin position="107"/>
        <end position="184"/>
    </location>
</feature>
<accession>A0A3L6EP12</accession>
<gene>
    <name evidence="3" type="ORF">Zm00014a_024005</name>
</gene>
<feature type="region of interest" description="Disordered" evidence="1">
    <location>
        <begin position="1"/>
        <end position="69"/>
    </location>
</feature>
<proteinExistence type="predicted"/>
<dbReference type="GO" id="GO:0043625">
    <property type="term" value="C:delta DNA polymerase complex"/>
    <property type="evidence" value="ECO:0007669"/>
    <property type="project" value="InterPro"/>
</dbReference>
<evidence type="ECO:0000313" key="3">
    <source>
        <dbReference type="EMBL" id="PWZ21057.1"/>
    </source>
</evidence>
<dbReference type="Proteomes" id="UP000251960">
    <property type="component" value="Chromosome 5"/>
</dbReference>
<sequence length="251" mass="28005">MPNNGGSLANMWGRASAKPKPPSTTNSTAVESVAATLDAQICAKEEADGDSSDDEQGIKYKRESTNANNRKRRAVFDFSDDEEVDNIISIASPEVPKQHTPDPVIETAEDTEVNQKNLENKDDVPNTEKGSSMGVDSDFTSECKTKTINTMNHSGITLKENSSDPPVSNKKQDSAVEPASTAPKRRKVLKTRIDERGREGSYIELCKRHRAYSVFYFYAYWTLKMILQCCMSLFCLLLYIMDLENDTPMLE</sequence>
<feature type="transmembrane region" description="Helical" evidence="2">
    <location>
        <begin position="217"/>
        <end position="241"/>
    </location>
</feature>
<dbReference type="InterPro" id="IPR019038">
    <property type="entry name" value="POLD3"/>
</dbReference>
<keyword evidence="2" id="KW-0812">Transmembrane</keyword>
<organism evidence="3 4">
    <name type="scientific">Zea mays</name>
    <name type="common">Maize</name>
    <dbReference type="NCBI Taxonomy" id="4577"/>
    <lineage>
        <taxon>Eukaryota</taxon>
        <taxon>Viridiplantae</taxon>
        <taxon>Streptophyta</taxon>
        <taxon>Embryophyta</taxon>
        <taxon>Tracheophyta</taxon>
        <taxon>Spermatophyta</taxon>
        <taxon>Magnoliopsida</taxon>
        <taxon>Liliopsida</taxon>
        <taxon>Poales</taxon>
        <taxon>Poaceae</taxon>
        <taxon>PACMAD clade</taxon>
        <taxon>Panicoideae</taxon>
        <taxon>Andropogonodae</taxon>
        <taxon>Andropogoneae</taxon>
        <taxon>Tripsacinae</taxon>
        <taxon>Zea</taxon>
    </lineage>
</organism>
<evidence type="ECO:0008006" key="5">
    <source>
        <dbReference type="Google" id="ProtNLM"/>
    </source>
</evidence>
<comment type="caution">
    <text evidence="3">The sequence shown here is derived from an EMBL/GenBank/DDBJ whole genome shotgun (WGS) entry which is preliminary data.</text>
</comment>
<evidence type="ECO:0000313" key="4">
    <source>
        <dbReference type="Proteomes" id="UP000251960"/>
    </source>
</evidence>
<dbReference type="EMBL" id="NCVQ01000006">
    <property type="protein sequence ID" value="PWZ21057.1"/>
    <property type="molecule type" value="Genomic_DNA"/>
</dbReference>
<dbReference type="AlphaFoldDB" id="A0A3L6EP12"/>
<keyword evidence="2" id="KW-1133">Transmembrane helix</keyword>
<evidence type="ECO:0000256" key="1">
    <source>
        <dbReference type="SAM" id="MobiDB-lite"/>
    </source>
</evidence>
<keyword evidence="2" id="KW-0472">Membrane</keyword>
<evidence type="ECO:0000256" key="2">
    <source>
        <dbReference type="SAM" id="Phobius"/>
    </source>
</evidence>
<dbReference type="ExpressionAtlas" id="A0A3L6EP12">
    <property type="expression patterns" value="baseline and differential"/>
</dbReference>
<protein>
    <recommendedName>
        <fullName evidence="5">DNA-directed DNA polymerases</fullName>
    </recommendedName>
</protein>
<reference evidence="3 4" key="1">
    <citation type="journal article" date="2018" name="Nat. Genet.">
        <title>Extensive intraspecific gene order and gene structural variations between Mo17 and other maize genomes.</title>
        <authorList>
            <person name="Sun S."/>
            <person name="Zhou Y."/>
            <person name="Chen J."/>
            <person name="Shi J."/>
            <person name="Zhao H."/>
            <person name="Zhao H."/>
            <person name="Song W."/>
            <person name="Zhang M."/>
            <person name="Cui Y."/>
            <person name="Dong X."/>
            <person name="Liu H."/>
            <person name="Ma X."/>
            <person name="Jiao Y."/>
            <person name="Wang B."/>
            <person name="Wei X."/>
            <person name="Stein J.C."/>
            <person name="Glaubitz J.C."/>
            <person name="Lu F."/>
            <person name="Yu G."/>
            <person name="Liang C."/>
            <person name="Fengler K."/>
            <person name="Li B."/>
            <person name="Rafalski A."/>
            <person name="Schnable P.S."/>
            <person name="Ware D.H."/>
            <person name="Buckler E.S."/>
            <person name="Lai J."/>
        </authorList>
    </citation>
    <scope>NUCLEOTIDE SEQUENCE [LARGE SCALE GENOMIC DNA]</scope>
    <source>
        <strain evidence="4">cv. Missouri 17</strain>
        <tissue evidence="3">Seedling</tissue>
    </source>
</reference>